<accession>A0A7Z8G5W3</accession>
<dbReference type="EMBL" id="NRPP01000004">
    <property type="protein sequence ID" value="TFJ29098.1"/>
    <property type="molecule type" value="Genomic_DNA"/>
</dbReference>
<proteinExistence type="predicted"/>
<dbReference type="RefSeq" id="WP_135020026.1">
    <property type="nucleotide sequence ID" value="NZ_CBCPKG010000004.1"/>
</dbReference>
<keyword evidence="2" id="KW-0804">Transcription</keyword>
<dbReference type="InterPro" id="IPR001034">
    <property type="entry name" value="DeoR_HTH"/>
</dbReference>
<evidence type="ECO:0000256" key="2">
    <source>
        <dbReference type="ARBA" id="ARBA00023163"/>
    </source>
</evidence>
<feature type="domain" description="HTH deoR-type" evidence="3">
    <location>
        <begin position="3"/>
        <end position="58"/>
    </location>
</feature>
<keyword evidence="1" id="KW-0805">Transcription regulation</keyword>
<protein>
    <submittedName>
        <fullName evidence="4">Transcriptional regulator</fullName>
    </submittedName>
</protein>
<dbReference type="PANTHER" id="PTHR34580:SF9">
    <property type="entry name" value="SLL5097 PROTEIN"/>
    <property type="match status" value="1"/>
</dbReference>
<sequence>MKKSERLNDMIRYLNDRSFFNLKELMERYTISKSTALRDVRSLEELGMPIYTEYGRYGKYGILQNRLLSPILFTIDEIYALYFAMLTLEAYQSSPFHLSVKKLNENFENCLSKEQLQHLHKMKKVLNFESYPHPNVSSFLDQILESILTGNECTVSYLKGEVEQVYSVQFFKISAKFGQWYVSGINLKTKRMIVFRGDKITSFDVGTTPSSFLSEDLLQLSIHQQTKLGTDFEVEIKEQAKDLFYKENYPSMKLIETDKIIIKGSYQQHEEPFIANYLLRYGETILAIRPPALKKIVENRINELAKYYQNVKQA</sequence>
<dbReference type="PROSITE" id="PS51000">
    <property type="entry name" value="HTH_DEOR_2"/>
    <property type="match status" value="1"/>
</dbReference>
<evidence type="ECO:0000313" key="4">
    <source>
        <dbReference type="EMBL" id="TFJ29098.1"/>
    </source>
</evidence>
<dbReference type="GO" id="GO:0003700">
    <property type="term" value="F:DNA-binding transcription factor activity"/>
    <property type="evidence" value="ECO:0007669"/>
    <property type="project" value="InterPro"/>
</dbReference>
<dbReference type="InterPro" id="IPR013196">
    <property type="entry name" value="HTH_11"/>
</dbReference>
<dbReference type="Pfam" id="PF08279">
    <property type="entry name" value="HTH_11"/>
    <property type="match status" value="1"/>
</dbReference>
<gene>
    <name evidence="4" type="ORF">CKN69_01615</name>
</gene>
<evidence type="ECO:0000256" key="1">
    <source>
        <dbReference type="ARBA" id="ARBA00023015"/>
    </source>
</evidence>
<dbReference type="AlphaFoldDB" id="A0A7Z8G5W3"/>
<dbReference type="InterPro" id="IPR036388">
    <property type="entry name" value="WH-like_DNA-bd_sf"/>
</dbReference>
<name>A0A7Z8G5W3_CARDV</name>
<dbReference type="SUPFAM" id="SSF46785">
    <property type="entry name" value="Winged helix' DNA-binding domain"/>
    <property type="match status" value="1"/>
</dbReference>
<dbReference type="PANTHER" id="PTHR34580">
    <property type="match status" value="1"/>
</dbReference>
<reference evidence="4 5" key="1">
    <citation type="journal article" date="2018" name="Int. J. Food Microbiol.">
        <title>Growth of Carnobacterium spp. isolated from chilled vacuum-packaged meat under relevant acidic conditions.</title>
        <authorList>
            <person name="Zhang P."/>
            <person name="Badoni M."/>
            <person name="Ganzle M."/>
            <person name="Yang X."/>
        </authorList>
    </citation>
    <scope>NUCLEOTIDE SEQUENCE [LARGE SCALE GENOMIC DNA]</scope>
    <source>
        <strain evidence="4 5">B2</strain>
    </source>
</reference>
<organism evidence="4 5">
    <name type="scientific">Carnobacterium divergens</name>
    <name type="common">Lactobacillus divergens</name>
    <dbReference type="NCBI Taxonomy" id="2748"/>
    <lineage>
        <taxon>Bacteria</taxon>
        <taxon>Bacillati</taxon>
        <taxon>Bacillota</taxon>
        <taxon>Bacilli</taxon>
        <taxon>Lactobacillales</taxon>
        <taxon>Carnobacteriaceae</taxon>
        <taxon>Carnobacterium</taxon>
    </lineage>
</organism>
<dbReference type="InterPro" id="IPR036390">
    <property type="entry name" value="WH_DNA-bd_sf"/>
</dbReference>
<dbReference type="SMART" id="SM00420">
    <property type="entry name" value="HTH_DEOR"/>
    <property type="match status" value="1"/>
</dbReference>
<evidence type="ECO:0000313" key="5">
    <source>
        <dbReference type="Proteomes" id="UP000297938"/>
    </source>
</evidence>
<comment type="caution">
    <text evidence="4">The sequence shown here is derived from an EMBL/GenBank/DDBJ whole genome shotgun (WGS) entry which is preliminary data.</text>
</comment>
<evidence type="ECO:0000259" key="3">
    <source>
        <dbReference type="PROSITE" id="PS51000"/>
    </source>
</evidence>
<dbReference type="InterPro" id="IPR051534">
    <property type="entry name" value="CBASS_pafABC_assoc_protein"/>
</dbReference>
<dbReference type="Gene3D" id="1.10.10.10">
    <property type="entry name" value="Winged helix-like DNA-binding domain superfamily/Winged helix DNA-binding domain"/>
    <property type="match status" value="1"/>
</dbReference>
<dbReference type="Proteomes" id="UP000297938">
    <property type="component" value="Unassembled WGS sequence"/>
</dbReference>